<dbReference type="AlphaFoldDB" id="A8ZMY2"/>
<organism evidence="1 2">
    <name type="scientific">Acaryochloris marina (strain MBIC 11017)</name>
    <dbReference type="NCBI Taxonomy" id="329726"/>
    <lineage>
        <taxon>Bacteria</taxon>
        <taxon>Bacillati</taxon>
        <taxon>Cyanobacteriota</taxon>
        <taxon>Cyanophyceae</taxon>
        <taxon>Acaryochloridales</taxon>
        <taxon>Acaryochloridaceae</taxon>
        <taxon>Acaryochloris</taxon>
    </lineage>
</organism>
<evidence type="ECO:0000313" key="1">
    <source>
        <dbReference type="EMBL" id="ABW32181.1"/>
    </source>
</evidence>
<accession>A8ZMY2</accession>
<dbReference type="HOGENOM" id="CLU_3338796_0_0_3"/>
<sequence>MRNRRAQGELIRVLMEDYNLSKASVYSYLKDTEGAGA</sequence>
<protein>
    <submittedName>
        <fullName evidence="1">Uncharacterized protein</fullName>
    </submittedName>
</protein>
<proteinExistence type="predicted"/>
<dbReference type="KEGG" id="amr:AM1_C0250"/>
<geneLocation type="plasmid" evidence="1 2">
    <name>pREB3</name>
</geneLocation>
<evidence type="ECO:0000313" key="2">
    <source>
        <dbReference type="Proteomes" id="UP000000268"/>
    </source>
</evidence>
<dbReference type="EMBL" id="CP000840">
    <property type="protein sequence ID" value="ABW32181.1"/>
    <property type="molecule type" value="Genomic_DNA"/>
</dbReference>
<reference evidence="1 2" key="1">
    <citation type="journal article" date="2008" name="Proc. Natl. Acad. Sci. U.S.A.">
        <title>Niche adaptation and genome expansion in the chlorophyll d-producing cyanobacterium Acaryochloris marina.</title>
        <authorList>
            <person name="Swingley W.D."/>
            <person name="Chen M."/>
            <person name="Cheung P.C."/>
            <person name="Conrad A.L."/>
            <person name="Dejesa L.C."/>
            <person name="Hao J."/>
            <person name="Honchak B.M."/>
            <person name="Karbach L.E."/>
            <person name="Kurdoglu A."/>
            <person name="Lahiri S."/>
            <person name="Mastrian S.D."/>
            <person name="Miyashita H."/>
            <person name="Page L."/>
            <person name="Ramakrishna P."/>
            <person name="Satoh S."/>
            <person name="Sattley W.M."/>
            <person name="Shimada Y."/>
            <person name="Taylor H.L."/>
            <person name="Tomo T."/>
            <person name="Tsuchiya T."/>
            <person name="Wang Z.T."/>
            <person name="Raymond J."/>
            <person name="Mimuro M."/>
            <person name="Blankenship R.E."/>
            <person name="Touchman J.W."/>
        </authorList>
    </citation>
    <scope>NUCLEOTIDE SEQUENCE [LARGE SCALE GENOMIC DNA]</scope>
    <source>
        <strain evidence="2">MBIC 11017</strain>
        <plasmid evidence="2">Plasmid pREB3</plasmid>
    </source>
</reference>
<keyword evidence="1" id="KW-0614">Plasmid</keyword>
<keyword evidence="2" id="KW-1185">Reference proteome</keyword>
<dbReference type="Proteomes" id="UP000000268">
    <property type="component" value="Plasmid pREB3"/>
</dbReference>
<gene>
    <name evidence="1" type="ordered locus">AM1_C0250</name>
</gene>
<name>A8ZMY2_ACAM1</name>